<evidence type="ECO:0000256" key="4">
    <source>
        <dbReference type="ARBA" id="ARBA00022723"/>
    </source>
</evidence>
<feature type="binding site" evidence="11">
    <location>
        <position position="227"/>
    </location>
    <ligand>
        <name>Ca(2+)</name>
        <dbReference type="ChEBI" id="CHEBI:29108"/>
        <label>1</label>
    </ligand>
</feature>
<evidence type="ECO:0000256" key="1">
    <source>
        <dbReference type="ARBA" id="ARBA00000189"/>
    </source>
</evidence>
<evidence type="ECO:0000256" key="11">
    <source>
        <dbReference type="PIRSR" id="PIRSR600823-3"/>
    </source>
</evidence>
<keyword evidence="8 14" id="KW-0376">Hydrogen peroxide</keyword>
<evidence type="ECO:0000256" key="12">
    <source>
        <dbReference type="PIRSR" id="PIRSR600823-4"/>
    </source>
</evidence>
<comment type="cofactor">
    <cofactor evidence="14">
        <name>heme b</name>
        <dbReference type="ChEBI" id="CHEBI:60344"/>
    </cofactor>
    <text evidence="14">Binds 1 heme b (iron(II)-protoporphyrin IX) group per subunit.</text>
</comment>
<gene>
    <name evidence="16" type="ORF">OsJ_23141</name>
</gene>
<keyword evidence="2 14" id="KW-0575">Peroxidase</keyword>
<dbReference type="InterPro" id="IPR019794">
    <property type="entry name" value="Peroxidases_AS"/>
</dbReference>
<dbReference type="GO" id="GO:0006979">
    <property type="term" value="P:response to oxidative stress"/>
    <property type="evidence" value="ECO:0007669"/>
    <property type="project" value="UniProtKB-UniRule"/>
</dbReference>
<dbReference type="PANTHER" id="PTHR31235">
    <property type="entry name" value="PEROXIDASE 25-RELATED"/>
    <property type="match status" value="1"/>
</dbReference>
<evidence type="ECO:0000313" key="16">
    <source>
        <dbReference type="EMBL" id="EAZ38740.1"/>
    </source>
</evidence>
<keyword evidence="4 11" id="KW-0479">Metal-binding</keyword>
<dbReference type="GO" id="GO:0046872">
    <property type="term" value="F:metal ion binding"/>
    <property type="evidence" value="ECO:0007669"/>
    <property type="project" value="UniProtKB-UniRule"/>
</dbReference>
<dbReference type="PRINTS" id="PR00458">
    <property type="entry name" value="PEROXIDASE"/>
</dbReference>
<sequence>MATALLAAAPSSAEAGDGELKVGYYDNKCSGVEDIVRSHVIKAIIQDRGIGGSLIRLIFHDCFVRLIDNFARKNFTVEELVVLSGAHSVGDGHCSSFTARLAAPPDQITPSYRNLLNYRCSRGGGADPAVVNNARDEDLATVARFMPAFVGKLRPVSALDNTYYRNNLDKVAMSLISISTASLQYNFYGSSCPNAEQTISNVVYGLIDADPSMAPALLRLHFHDCFVMGFNASILLDPPKAKGSPEKTGIPFRGYNPLNKFKAAFKAFCPGKVPCPEILAFAARNSVANSGGLVYPVPPGTRKGNFSSAFSVFSRIPSPFLEPRETLQKFRRQRG</sequence>
<feature type="domain" description="Plant heme peroxidase family profile" evidence="15">
    <location>
        <begin position="182"/>
        <end position="335"/>
    </location>
</feature>
<keyword evidence="14" id="KW-0964">Secreted</keyword>
<evidence type="ECO:0000256" key="6">
    <source>
        <dbReference type="ARBA" id="ARBA00023002"/>
    </source>
</evidence>
<feature type="domain" description="Plant heme peroxidase family profile" evidence="15">
    <location>
        <begin position="1"/>
        <end position="166"/>
    </location>
</feature>
<dbReference type="SUPFAM" id="SSF48113">
    <property type="entry name" value="Heme-dependent peroxidases"/>
    <property type="match status" value="2"/>
</dbReference>
<keyword evidence="3 14" id="KW-0349">Heme</keyword>
<comment type="similarity">
    <text evidence="14">Belongs to the peroxidase family. Classical plant (class III) peroxidase subfamily.</text>
</comment>
<dbReference type="InterPro" id="IPR002016">
    <property type="entry name" value="Haem_peroxidase"/>
</dbReference>
<reference evidence="16" key="1">
    <citation type="journal article" date="2005" name="PLoS Biol.">
        <title>The genomes of Oryza sativa: a history of duplications.</title>
        <authorList>
            <person name="Yu J."/>
            <person name="Wang J."/>
            <person name="Lin W."/>
            <person name="Li S."/>
            <person name="Li H."/>
            <person name="Zhou J."/>
            <person name="Ni P."/>
            <person name="Dong W."/>
            <person name="Hu S."/>
            <person name="Zeng C."/>
            <person name="Zhang J."/>
            <person name="Zhang Y."/>
            <person name="Li R."/>
            <person name="Xu Z."/>
            <person name="Li S."/>
            <person name="Li X."/>
            <person name="Zheng H."/>
            <person name="Cong L."/>
            <person name="Lin L."/>
            <person name="Yin J."/>
            <person name="Geng J."/>
            <person name="Li G."/>
            <person name="Shi J."/>
            <person name="Liu J."/>
            <person name="Lv H."/>
            <person name="Li J."/>
            <person name="Wang J."/>
            <person name="Deng Y."/>
            <person name="Ran L."/>
            <person name="Shi X."/>
            <person name="Wang X."/>
            <person name="Wu Q."/>
            <person name="Li C."/>
            <person name="Ren X."/>
            <person name="Wang J."/>
            <person name="Wang X."/>
            <person name="Li D."/>
            <person name="Liu D."/>
            <person name="Zhang X."/>
            <person name="Ji Z."/>
            <person name="Zhao W."/>
            <person name="Sun Y."/>
            <person name="Zhang Z."/>
            <person name="Bao J."/>
            <person name="Han Y."/>
            <person name="Dong L."/>
            <person name="Ji J."/>
            <person name="Chen P."/>
            <person name="Wu S."/>
            <person name="Liu J."/>
            <person name="Xiao Y."/>
            <person name="Bu D."/>
            <person name="Tan J."/>
            <person name="Yang L."/>
            <person name="Ye C."/>
            <person name="Zhang J."/>
            <person name="Xu J."/>
            <person name="Zhou Y."/>
            <person name="Yu Y."/>
            <person name="Zhang B."/>
            <person name="Zhuang S."/>
            <person name="Wei H."/>
            <person name="Liu B."/>
            <person name="Lei M."/>
            <person name="Yu H."/>
            <person name="Li Y."/>
            <person name="Xu H."/>
            <person name="Wei S."/>
            <person name="He X."/>
            <person name="Fang L."/>
            <person name="Zhang Z."/>
            <person name="Zhang Y."/>
            <person name="Huang X."/>
            <person name="Su Z."/>
            <person name="Tong W."/>
            <person name="Li J."/>
            <person name="Tong Z."/>
            <person name="Li S."/>
            <person name="Ye J."/>
            <person name="Wang L."/>
            <person name="Fang L."/>
            <person name="Lei T."/>
            <person name="Chen C."/>
            <person name="Chen H."/>
            <person name="Xu Z."/>
            <person name="Li H."/>
            <person name="Huang H."/>
            <person name="Zhang F."/>
            <person name="Xu H."/>
            <person name="Li N."/>
            <person name="Zhao C."/>
            <person name="Li S."/>
            <person name="Dong L."/>
            <person name="Huang Y."/>
            <person name="Li L."/>
            <person name="Xi Y."/>
            <person name="Qi Q."/>
            <person name="Li W."/>
            <person name="Zhang B."/>
            <person name="Hu W."/>
            <person name="Zhang Y."/>
            <person name="Tian X."/>
            <person name="Jiao Y."/>
            <person name="Liang X."/>
            <person name="Jin J."/>
            <person name="Gao L."/>
            <person name="Zheng W."/>
            <person name="Hao B."/>
            <person name="Liu S."/>
            <person name="Wang W."/>
            <person name="Yuan L."/>
            <person name="Cao M."/>
            <person name="McDermott J."/>
            <person name="Samudrala R."/>
            <person name="Wang J."/>
            <person name="Wong G.K."/>
            <person name="Yang H."/>
        </authorList>
    </citation>
    <scope>NUCLEOTIDE SEQUENCE [LARGE SCALE GENOMIC DNA]</scope>
</reference>
<dbReference type="PRINTS" id="PR00461">
    <property type="entry name" value="PLPEROXIDASE"/>
</dbReference>
<reference evidence="16" key="2">
    <citation type="submission" date="2008-12" db="EMBL/GenBank/DDBJ databases">
        <title>Improved gene annotation of the rice (Oryza sativa) genomes.</title>
        <authorList>
            <person name="Wang J."/>
            <person name="Li R."/>
            <person name="Fan W."/>
            <person name="Huang Q."/>
            <person name="Zhang J."/>
            <person name="Zhou Y."/>
            <person name="Hu Y."/>
            <person name="Zi S."/>
            <person name="Li J."/>
            <person name="Ni P."/>
            <person name="Zheng H."/>
            <person name="Zhang Y."/>
            <person name="Zhao M."/>
            <person name="Hao Q."/>
            <person name="McDermott J."/>
            <person name="Samudrala R."/>
            <person name="Kristiansen K."/>
            <person name="Wong G.K.-S."/>
        </authorList>
    </citation>
    <scope>NUCLEOTIDE SEQUENCE</scope>
</reference>
<keyword evidence="5 11" id="KW-0106">Calcium</keyword>
<feature type="site" description="Transition state stabilizer" evidence="12">
    <location>
        <position position="219"/>
    </location>
</feature>
<name>A3BGQ1_ORYSJ</name>
<dbReference type="PROSITE" id="PS50873">
    <property type="entry name" value="PEROXIDASE_4"/>
    <property type="match status" value="2"/>
</dbReference>
<keyword evidence="7 14" id="KW-0408">Iron</keyword>
<feature type="active site" description="Proton acceptor" evidence="9">
    <location>
        <position position="223"/>
    </location>
</feature>
<dbReference type="Pfam" id="PF00141">
    <property type="entry name" value="peroxidase"/>
    <property type="match status" value="2"/>
</dbReference>
<dbReference type="GO" id="GO:0020037">
    <property type="term" value="F:heme binding"/>
    <property type="evidence" value="ECO:0007669"/>
    <property type="project" value="UniProtKB-UniRule"/>
</dbReference>
<dbReference type="GO" id="GO:0005576">
    <property type="term" value="C:extracellular region"/>
    <property type="evidence" value="ECO:0007669"/>
    <property type="project" value="UniProtKB-SubCell"/>
</dbReference>
<organism evidence="16">
    <name type="scientific">Oryza sativa subsp. japonica</name>
    <name type="common">Rice</name>
    <dbReference type="NCBI Taxonomy" id="39947"/>
    <lineage>
        <taxon>Eukaryota</taxon>
        <taxon>Viridiplantae</taxon>
        <taxon>Streptophyta</taxon>
        <taxon>Embryophyta</taxon>
        <taxon>Tracheophyta</taxon>
        <taxon>Spermatophyta</taxon>
        <taxon>Magnoliopsida</taxon>
        <taxon>Liliopsida</taxon>
        <taxon>Poales</taxon>
        <taxon>Poaceae</taxon>
        <taxon>BOP clade</taxon>
        <taxon>Oryzoideae</taxon>
        <taxon>Oryzeae</taxon>
        <taxon>Oryzinae</taxon>
        <taxon>Oryza</taxon>
        <taxon>Oryza sativa</taxon>
    </lineage>
</organism>
<dbReference type="InterPro" id="IPR000823">
    <property type="entry name" value="Peroxidase_pln"/>
</dbReference>
<evidence type="ECO:0000256" key="9">
    <source>
        <dbReference type="PIRSR" id="PIRSR600823-1"/>
    </source>
</evidence>
<evidence type="ECO:0000256" key="3">
    <source>
        <dbReference type="ARBA" id="ARBA00022617"/>
    </source>
</evidence>
<feature type="binding site" evidence="10">
    <location>
        <position position="317"/>
    </location>
    <ligand>
        <name>substrate</name>
    </ligand>
</feature>
<dbReference type="InterPro" id="IPR010255">
    <property type="entry name" value="Haem_peroxidase_sf"/>
</dbReference>
<evidence type="ECO:0000256" key="2">
    <source>
        <dbReference type="ARBA" id="ARBA00022559"/>
    </source>
</evidence>
<feature type="binding site" evidence="11">
    <location>
        <position position="229"/>
    </location>
    <ligand>
        <name>Ca(2+)</name>
        <dbReference type="ChEBI" id="CHEBI:29108"/>
        <label>1</label>
    </ligand>
</feature>
<dbReference type="AlphaFoldDB" id="A3BGQ1"/>
<feature type="disulfide bond" evidence="13">
    <location>
        <begin position="192"/>
        <end position="269"/>
    </location>
</feature>
<dbReference type="EC" id="1.11.1.7" evidence="14"/>
<evidence type="ECO:0000256" key="13">
    <source>
        <dbReference type="PIRSR" id="PIRSR600823-5"/>
    </source>
</evidence>
<evidence type="ECO:0000256" key="7">
    <source>
        <dbReference type="ARBA" id="ARBA00023004"/>
    </source>
</evidence>
<keyword evidence="13" id="KW-1015">Disulfide bond</keyword>
<evidence type="ECO:0000256" key="10">
    <source>
        <dbReference type="PIRSR" id="PIRSR600823-2"/>
    </source>
</evidence>
<dbReference type="EMBL" id="CM000144">
    <property type="protein sequence ID" value="EAZ38740.1"/>
    <property type="molecule type" value="Genomic_DNA"/>
</dbReference>
<accession>A3BGQ1</accession>
<dbReference type="GO" id="GO:0140825">
    <property type="term" value="F:lactoperoxidase activity"/>
    <property type="evidence" value="ECO:0007669"/>
    <property type="project" value="UniProtKB-EC"/>
</dbReference>
<dbReference type="Gene3D" id="1.10.420.10">
    <property type="entry name" value="Peroxidase, domain 2"/>
    <property type="match status" value="2"/>
</dbReference>
<keyword evidence="6 14" id="KW-0560">Oxidoreductase</keyword>
<proteinExistence type="inferred from homology"/>
<feature type="binding site" evidence="11">
    <location>
        <position position="233"/>
    </location>
    <ligand>
        <name>Ca(2+)</name>
        <dbReference type="ChEBI" id="CHEBI:29108"/>
        <label>1</label>
    </ligand>
</feature>
<dbReference type="Gene3D" id="1.10.520.10">
    <property type="match status" value="2"/>
</dbReference>
<comment type="cofactor">
    <cofactor evidence="11 14">
        <name>Ca(2+)</name>
        <dbReference type="ChEBI" id="CHEBI:29108"/>
    </cofactor>
    <text evidence="11 14">Binds 2 calcium ions per subunit.</text>
</comment>
<comment type="subcellular location">
    <subcellularLocation>
        <location evidence="14">Secreted</location>
    </subcellularLocation>
</comment>
<dbReference type="Proteomes" id="UP000007752">
    <property type="component" value="Chromosome 7"/>
</dbReference>
<feature type="binding site" evidence="11">
    <location>
        <position position="224"/>
    </location>
    <ligand>
        <name>Ca(2+)</name>
        <dbReference type="ChEBI" id="CHEBI:29108"/>
        <label>1</label>
    </ligand>
</feature>
<evidence type="ECO:0000256" key="5">
    <source>
        <dbReference type="ARBA" id="ARBA00022837"/>
    </source>
</evidence>
<comment type="function">
    <text evidence="14">Removal of H(2)O(2), oxidation of toxic reductants, biosynthesis and degradation of lignin, suberization, auxin catabolism, response to environmental stresses such as wounding, pathogen attack and oxidative stress.</text>
</comment>
<dbReference type="PROSITE" id="PS00436">
    <property type="entry name" value="PEROXIDASE_2"/>
    <property type="match status" value="2"/>
</dbReference>
<dbReference type="GO" id="GO:0042744">
    <property type="term" value="P:hydrogen peroxide catabolic process"/>
    <property type="evidence" value="ECO:0007669"/>
    <property type="project" value="UniProtKB-KW"/>
</dbReference>
<evidence type="ECO:0000259" key="15">
    <source>
        <dbReference type="PROSITE" id="PS50873"/>
    </source>
</evidence>
<evidence type="ECO:0000256" key="8">
    <source>
        <dbReference type="ARBA" id="ARBA00023324"/>
    </source>
</evidence>
<evidence type="ECO:0000256" key="14">
    <source>
        <dbReference type="RuleBase" id="RU362060"/>
    </source>
</evidence>
<protein>
    <recommendedName>
        <fullName evidence="14">Peroxidase</fullName>
        <ecNumber evidence="14">1.11.1.7</ecNumber>
    </recommendedName>
</protein>
<comment type="catalytic activity">
    <reaction evidence="1 14">
        <text>2 a phenolic donor + H2O2 = 2 a phenolic radical donor + 2 H2O</text>
        <dbReference type="Rhea" id="RHEA:56136"/>
        <dbReference type="ChEBI" id="CHEBI:15377"/>
        <dbReference type="ChEBI" id="CHEBI:16240"/>
        <dbReference type="ChEBI" id="CHEBI:139520"/>
        <dbReference type="ChEBI" id="CHEBI:139521"/>
        <dbReference type="EC" id="1.11.1.7"/>
    </reaction>
</comment>